<evidence type="ECO:0000256" key="1">
    <source>
        <dbReference type="SAM" id="Phobius"/>
    </source>
</evidence>
<dbReference type="EMBL" id="JBHSSW010000003">
    <property type="protein sequence ID" value="MFC6197028.1"/>
    <property type="molecule type" value="Genomic_DNA"/>
</dbReference>
<organism evidence="3 4">
    <name type="scientific">Ponticaulis profundi</name>
    <dbReference type="NCBI Taxonomy" id="2665222"/>
    <lineage>
        <taxon>Bacteria</taxon>
        <taxon>Pseudomonadati</taxon>
        <taxon>Pseudomonadota</taxon>
        <taxon>Alphaproteobacteria</taxon>
        <taxon>Hyphomonadales</taxon>
        <taxon>Hyphomonadaceae</taxon>
        <taxon>Ponticaulis</taxon>
    </lineage>
</organism>
<dbReference type="GO" id="GO:0016746">
    <property type="term" value="F:acyltransferase activity"/>
    <property type="evidence" value="ECO:0007669"/>
    <property type="project" value="UniProtKB-KW"/>
</dbReference>
<keyword evidence="1" id="KW-0472">Membrane</keyword>
<keyword evidence="3" id="KW-0808">Transferase</keyword>
<proteinExistence type="predicted"/>
<sequence length="426" mass="47406">MSNTDTLYTDSTPAERKRSALSRFWNALIEGMTPPPSPSLDKSTSLRIRIARPMCIFFMVLVHVNPGVAEVDLATHGVRLADWVRYFFADGVGRTSIGLLAIVSGFLAISTARVFPFGKFAMKRVRSLLIPMVVWSALLLMAYIAGDQVQPGYLEHQVGEAFAWSHIPNWLFGITDHPANFPLGFLRDLFICALLTPVIVLAMRKFALPVLAVLFVLMVTHAPSPFLGNNIPLFYSMGIWFALNGQTMERWIDRHAGKVILAFVIYALSLTTMSFQVQLHPNEGLEPIFTGLMEVERLFGAAAFWAIAGMILKTNWKSLITRLEPFAFFVFCSHIFLTTMLWMPFKFLVGDYYHPAYLVFFFLCPVLTFGLAIVGALMLGKLMPPVSAVLNGGRPLPKHAIGDLFRAPDAAVKLPKEPVGSKSVFN</sequence>
<protein>
    <submittedName>
        <fullName evidence="3">Acyltransferase</fullName>
        <ecNumber evidence="3">2.3.1.-</ecNumber>
    </submittedName>
</protein>
<name>A0ABW1S772_9PROT</name>
<feature type="transmembrane region" description="Helical" evidence="1">
    <location>
        <begin position="97"/>
        <end position="116"/>
    </location>
</feature>
<dbReference type="Proteomes" id="UP001596303">
    <property type="component" value="Unassembled WGS sequence"/>
</dbReference>
<feature type="transmembrane region" description="Helical" evidence="1">
    <location>
        <begin position="259"/>
        <end position="277"/>
    </location>
</feature>
<feature type="transmembrane region" description="Helical" evidence="1">
    <location>
        <begin position="357"/>
        <end position="379"/>
    </location>
</feature>
<keyword evidence="3" id="KW-0012">Acyltransferase</keyword>
<feature type="transmembrane region" description="Helical" evidence="1">
    <location>
        <begin position="297"/>
        <end position="314"/>
    </location>
</feature>
<keyword evidence="1" id="KW-0812">Transmembrane</keyword>
<keyword evidence="4" id="KW-1185">Reference proteome</keyword>
<comment type="caution">
    <text evidence="3">The sequence shown here is derived from an EMBL/GenBank/DDBJ whole genome shotgun (WGS) entry which is preliminary data.</text>
</comment>
<feature type="transmembrane region" description="Helical" evidence="1">
    <location>
        <begin position="210"/>
        <end position="227"/>
    </location>
</feature>
<dbReference type="RefSeq" id="WP_377375257.1">
    <property type="nucleotide sequence ID" value="NZ_JBHSSW010000003.1"/>
</dbReference>
<feature type="transmembrane region" description="Helical" evidence="1">
    <location>
        <begin position="50"/>
        <end position="69"/>
    </location>
</feature>
<feature type="transmembrane region" description="Helical" evidence="1">
    <location>
        <begin position="128"/>
        <end position="146"/>
    </location>
</feature>
<reference evidence="4" key="1">
    <citation type="journal article" date="2019" name="Int. J. Syst. Evol. Microbiol.">
        <title>The Global Catalogue of Microorganisms (GCM) 10K type strain sequencing project: providing services to taxonomists for standard genome sequencing and annotation.</title>
        <authorList>
            <consortium name="The Broad Institute Genomics Platform"/>
            <consortium name="The Broad Institute Genome Sequencing Center for Infectious Disease"/>
            <person name="Wu L."/>
            <person name="Ma J."/>
        </authorList>
    </citation>
    <scope>NUCLEOTIDE SEQUENCE [LARGE SCALE GENOMIC DNA]</scope>
    <source>
        <strain evidence="4">CGMCC-1.15741</strain>
    </source>
</reference>
<dbReference type="EC" id="2.3.1.-" evidence="3"/>
<evidence type="ECO:0000313" key="4">
    <source>
        <dbReference type="Proteomes" id="UP001596303"/>
    </source>
</evidence>
<gene>
    <name evidence="3" type="ORF">ACFQDM_03015</name>
</gene>
<feature type="transmembrane region" description="Helical" evidence="1">
    <location>
        <begin position="326"/>
        <end position="345"/>
    </location>
</feature>
<feature type="transmembrane region" description="Helical" evidence="1">
    <location>
        <begin position="185"/>
        <end position="203"/>
    </location>
</feature>
<evidence type="ECO:0000313" key="3">
    <source>
        <dbReference type="EMBL" id="MFC6197028.1"/>
    </source>
</evidence>
<dbReference type="InterPro" id="IPR002656">
    <property type="entry name" value="Acyl_transf_3_dom"/>
</dbReference>
<feature type="domain" description="Acyltransferase 3" evidence="2">
    <location>
        <begin position="49"/>
        <end position="373"/>
    </location>
</feature>
<evidence type="ECO:0000259" key="2">
    <source>
        <dbReference type="Pfam" id="PF01757"/>
    </source>
</evidence>
<dbReference type="Pfam" id="PF01757">
    <property type="entry name" value="Acyl_transf_3"/>
    <property type="match status" value="1"/>
</dbReference>
<keyword evidence="1" id="KW-1133">Transmembrane helix</keyword>
<accession>A0ABW1S772</accession>
<feature type="transmembrane region" description="Helical" evidence="1">
    <location>
        <begin position="233"/>
        <end position="252"/>
    </location>
</feature>